<gene>
    <name evidence="1" type="ORF">S06H3_63070</name>
</gene>
<dbReference type="EMBL" id="BARV01041750">
    <property type="protein sequence ID" value="GAI53685.1"/>
    <property type="molecule type" value="Genomic_DNA"/>
</dbReference>
<protein>
    <submittedName>
        <fullName evidence="1">Uncharacterized protein</fullName>
    </submittedName>
</protein>
<organism evidence="1">
    <name type="scientific">marine sediment metagenome</name>
    <dbReference type="NCBI Taxonomy" id="412755"/>
    <lineage>
        <taxon>unclassified sequences</taxon>
        <taxon>metagenomes</taxon>
        <taxon>ecological metagenomes</taxon>
    </lineage>
</organism>
<dbReference type="AlphaFoldDB" id="X1QRW5"/>
<accession>X1QRW5</accession>
<evidence type="ECO:0000313" key="1">
    <source>
        <dbReference type="EMBL" id="GAI53685.1"/>
    </source>
</evidence>
<feature type="non-terminal residue" evidence="1">
    <location>
        <position position="74"/>
    </location>
</feature>
<sequence length="74" mass="8170">MGSVDKGAGSINYVNMPSSNRLLQLWTHPVSANSHNVTPYIIHTLDYPDPSDFNIPDTTFLMFAPALGWLPHTS</sequence>
<reference evidence="1" key="1">
    <citation type="journal article" date="2014" name="Front. Microbiol.">
        <title>High frequency of phylogenetically diverse reductive dehalogenase-homologous genes in deep subseafloor sedimentary metagenomes.</title>
        <authorList>
            <person name="Kawai M."/>
            <person name="Futagami T."/>
            <person name="Toyoda A."/>
            <person name="Takaki Y."/>
            <person name="Nishi S."/>
            <person name="Hori S."/>
            <person name="Arai W."/>
            <person name="Tsubouchi T."/>
            <person name="Morono Y."/>
            <person name="Uchiyama I."/>
            <person name="Ito T."/>
            <person name="Fujiyama A."/>
            <person name="Inagaki F."/>
            <person name="Takami H."/>
        </authorList>
    </citation>
    <scope>NUCLEOTIDE SEQUENCE</scope>
    <source>
        <strain evidence="1">Expedition CK06-06</strain>
    </source>
</reference>
<comment type="caution">
    <text evidence="1">The sequence shown here is derived from an EMBL/GenBank/DDBJ whole genome shotgun (WGS) entry which is preliminary data.</text>
</comment>
<proteinExistence type="predicted"/>
<name>X1QRW5_9ZZZZ</name>